<dbReference type="EMBL" id="VSSQ01100096">
    <property type="protein sequence ID" value="MPN42387.1"/>
    <property type="molecule type" value="Genomic_DNA"/>
</dbReference>
<proteinExistence type="predicted"/>
<comment type="caution">
    <text evidence="2">The sequence shown here is derived from an EMBL/GenBank/DDBJ whole genome shotgun (WGS) entry which is preliminary data.</text>
</comment>
<evidence type="ECO:0000256" key="1">
    <source>
        <dbReference type="SAM" id="MobiDB-lite"/>
    </source>
</evidence>
<name>A0A645HTU0_9ZZZZ</name>
<gene>
    <name evidence="2" type="ORF">SDC9_189944</name>
</gene>
<feature type="region of interest" description="Disordered" evidence="1">
    <location>
        <begin position="1"/>
        <end position="27"/>
    </location>
</feature>
<dbReference type="Gene3D" id="3.90.1720.10">
    <property type="entry name" value="endopeptidase domain like (from Nostoc punctiforme)"/>
    <property type="match status" value="1"/>
</dbReference>
<reference evidence="2" key="1">
    <citation type="submission" date="2019-08" db="EMBL/GenBank/DDBJ databases">
        <authorList>
            <person name="Kucharzyk K."/>
            <person name="Murdoch R.W."/>
            <person name="Higgins S."/>
            <person name="Loffler F."/>
        </authorList>
    </citation>
    <scope>NUCLEOTIDE SEQUENCE</scope>
</reference>
<dbReference type="AlphaFoldDB" id="A0A645HTU0"/>
<protein>
    <submittedName>
        <fullName evidence="2">Uncharacterized protein</fullName>
    </submittedName>
</protein>
<organism evidence="2">
    <name type="scientific">bioreactor metagenome</name>
    <dbReference type="NCBI Taxonomy" id="1076179"/>
    <lineage>
        <taxon>unclassified sequences</taxon>
        <taxon>metagenomes</taxon>
        <taxon>ecological metagenomes</taxon>
    </lineage>
</organism>
<sequence>MPAVTSWKNPGGHGHMQVVSPSENGTYDPERGAAIAQAGRHLYDYNYITAVYGQGTLGKVQYFAHC</sequence>
<accession>A0A645HTU0</accession>
<evidence type="ECO:0000313" key="2">
    <source>
        <dbReference type="EMBL" id="MPN42387.1"/>
    </source>
</evidence>